<reference evidence="2 3" key="1">
    <citation type="submission" date="2019-01" db="EMBL/GenBank/DDBJ databases">
        <title>Genome sequences of marine Pseudoalteromonas species.</title>
        <authorList>
            <person name="Boraston A.B."/>
            <person name="Hehemann J.-H."/>
            <person name="Vickers C.J."/>
            <person name="Salama-Alber O."/>
            <person name="Abe K."/>
            <person name="Hettle A.J."/>
        </authorList>
    </citation>
    <scope>NUCLEOTIDE SEQUENCE [LARGE SCALE GENOMIC DNA]</scope>
    <source>
        <strain evidence="2 3">PS42</strain>
    </source>
</reference>
<dbReference type="Proteomes" id="UP000324162">
    <property type="component" value="Unassembled WGS sequence"/>
</dbReference>
<feature type="transmembrane region" description="Helical" evidence="1">
    <location>
        <begin position="6"/>
        <end position="27"/>
    </location>
</feature>
<gene>
    <name evidence="2" type="ORF">EU508_00725</name>
</gene>
<keyword evidence="1" id="KW-0472">Membrane</keyword>
<dbReference type="RefSeq" id="WP_149613317.1">
    <property type="nucleotide sequence ID" value="NZ_SEUK01000031.1"/>
</dbReference>
<dbReference type="AlphaFoldDB" id="A0AB73BM61"/>
<organism evidence="2 3">
    <name type="scientific">Pseudoalteromonas fuliginea</name>
    <dbReference type="NCBI Taxonomy" id="1872678"/>
    <lineage>
        <taxon>Bacteria</taxon>
        <taxon>Pseudomonadati</taxon>
        <taxon>Pseudomonadota</taxon>
        <taxon>Gammaproteobacteria</taxon>
        <taxon>Alteromonadales</taxon>
        <taxon>Pseudoalteromonadaceae</taxon>
        <taxon>Pseudoalteromonas</taxon>
    </lineage>
</organism>
<evidence type="ECO:0000313" key="2">
    <source>
        <dbReference type="EMBL" id="KAA1165490.1"/>
    </source>
</evidence>
<accession>A0AB73BM61</accession>
<protein>
    <submittedName>
        <fullName evidence="2">Uncharacterized protein</fullName>
    </submittedName>
</protein>
<evidence type="ECO:0000256" key="1">
    <source>
        <dbReference type="SAM" id="Phobius"/>
    </source>
</evidence>
<keyword evidence="1" id="KW-1133">Transmembrane helix</keyword>
<sequence length="132" mass="15017">MSDLEVRILIAMVSLLIGVIAGHFFALGRDIRSEYNTAITPLRDKLIKEINVSESIIKDLEVNLGSQSKKIVSVYTSDYKPAIEKANKMFLVNDAGYMCVPEEMKQEHDLLLKEANIKLLNAAKRKLWLNYF</sequence>
<name>A0AB73BM61_9GAMM</name>
<keyword evidence="1" id="KW-0812">Transmembrane</keyword>
<comment type="caution">
    <text evidence="2">The sequence shown here is derived from an EMBL/GenBank/DDBJ whole genome shotgun (WGS) entry which is preliminary data.</text>
</comment>
<evidence type="ECO:0000313" key="3">
    <source>
        <dbReference type="Proteomes" id="UP000324162"/>
    </source>
</evidence>
<dbReference type="EMBL" id="SEUK01000031">
    <property type="protein sequence ID" value="KAA1165490.1"/>
    <property type="molecule type" value="Genomic_DNA"/>
</dbReference>
<proteinExistence type="predicted"/>